<protein>
    <submittedName>
        <fullName evidence="6">Beta-xylosidase</fullName>
    </submittedName>
</protein>
<dbReference type="GO" id="GO:0005975">
    <property type="term" value="P:carbohydrate metabolic process"/>
    <property type="evidence" value="ECO:0007669"/>
    <property type="project" value="InterPro"/>
</dbReference>
<keyword evidence="2" id="KW-0378">Hydrolase</keyword>
<dbReference type="InterPro" id="IPR051923">
    <property type="entry name" value="Glycosyl_Hydrolase_39"/>
</dbReference>
<dbReference type="PANTHER" id="PTHR12631">
    <property type="entry name" value="ALPHA-L-IDURONIDASE"/>
    <property type="match status" value="1"/>
</dbReference>
<organism evidence="6 7">
    <name type="scientific">Sphingomonas endophytica</name>
    <dbReference type="NCBI Taxonomy" id="869719"/>
    <lineage>
        <taxon>Bacteria</taxon>
        <taxon>Pseudomonadati</taxon>
        <taxon>Pseudomonadota</taxon>
        <taxon>Alphaproteobacteria</taxon>
        <taxon>Sphingomonadales</taxon>
        <taxon>Sphingomonadaceae</taxon>
        <taxon>Sphingomonas</taxon>
    </lineage>
</organism>
<comment type="similarity">
    <text evidence="1">Belongs to the glycosyl hydrolase 39 family.</text>
</comment>
<accession>A0A147I4U4</accession>
<dbReference type="PRINTS" id="PR00745">
    <property type="entry name" value="GLHYDRLASE39"/>
</dbReference>
<gene>
    <name evidence="6" type="ORF">NS334_07450</name>
</gene>
<evidence type="ECO:0000256" key="3">
    <source>
        <dbReference type="ARBA" id="ARBA00023295"/>
    </source>
</evidence>
<dbReference type="Gene3D" id="2.60.40.1500">
    <property type="entry name" value="Glycosyl hydrolase domain, family 39"/>
    <property type="match status" value="1"/>
</dbReference>
<dbReference type="InterPro" id="IPR049166">
    <property type="entry name" value="GH39_cat"/>
</dbReference>
<dbReference type="EMBL" id="LDTB01000019">
    <property type="protein sequence ID" value="KTT73560.1"/>
    <property type="molecule type" value="Genomic_DNA"/>
</dbReference>
<dbReference type="PROSITE" id="PS01027">
    <property type="entry name" value="GLYCOSYL_HYDROL_F39"/>
    <property type="match status" value="1"/>
</dbReference>
<dbReference type="InterPro" id="IPR049165">
    <property type="entry name" value="GH39_as"/>
</dbReference>
<keyword evidence="7" id="KW-1185">Reference proteome</keyword>
<dbReference type="Gene3D" id="3.20.20.80">
    <property type="entry name" value="Glycosidases"/>
    <property type="match status" value="1"/>
</dbReference>
<sequence length="563" mass="61893">MTAITAIVLAGSPVAARQVATDPAAPAAPTAARDVTVTVDARKPIGALPPVWRFFGADEPNYATMKDGRKLLLELGKLREGAVYFRAHNLLNTGDGTPAFKWGSTNVYTEDRDGNPVYDWTTVDRIIDTYLARGVRPYLQIGFMPEAMTTAPAGTPYQHSWRPGFGYNFIISGWAYPPKSFDKWRELVYQWTRHNIERYGRAEVERWYFEVWNEPNGAYWEAPREDFFKLHDYAIDGVRRALPTARVGGPDTAGAGGEFMDAFLKHVSSGTNYATGQTGTPTDFLAFHAKGQPEFVDGHVRMGIATHLREVDRGFVKATSIPALSNKPVVIGESDPEGCAACPGPENAYRNGTMYSSYTAASFARIWELAARRRVNLDGVLSWAFEFENQPWFAGYRQLSTNGVDLPVLNVFRLFAKMGPERIAATSSAQVALDTIVKDGVREQADIGTLATRTPDGRIAVLLWHYHDDDVPGPIARVRLDIAGTKAGAATLWRVDGDHGNAFAAWQRMGSPQSPNDKQYKQLEAASIMHEESVAATGSTRGGRSFTVALPRQGVALLVIDGR</sequence>
<dbReference type="SUPFAM" id="SSF51011">
    <property type="entry name" value="Glycosyl hydrolase domain"/>
    <property type="match status" value="1"/>
</dbReference>
<evidence type="ECO:0000256" key="1">
    <source>
        <dbReference type="ARBA" id="ARBA00008875"/>
    </source>
</evidence>
<dbReference type="Pfam" id="PF01229">
    <property type="entry name" value="Glyco_hydro_39"/>
    <property type="match status" value="1"/>
</dbReference>
<dbReference type="SUPFAM" id="SSF51445">
    <property type="entry name" value="(Trans)glycosidases"/>
    <property type="match status" value="1"/>
</dbReference>
<dbReference type="PATRIC" id="fig|869719.3.peg.1039"/>
<comment type="caution">
    <text evidence="6">The sequence shown here is derived from an EMBL/GenBank/DDBJ whole genome shotgun (WGS) entry which is preliminary data.</text>
</comment>
<feature type="active site" description="Proton donor" evidence="4">
    <location>
        <position position="214"/>
    </location>
</feature>
<feature type="domain" description="Glycosyl hydrolases family 39 N-terminal catalytic" evidence="5">
    <location>
        <begin position="36"/>
        <end position="532"/>
    </location>
</feature>
<dbReference type="GO" id="GO:0004553">
    <property type="term" value="F:hydrolase activity, hydrolyzing O-glycosyl compounds"/>
    <property type="evidence" value="ECO:0007669"/>
    <property type="project" value="InterPro"/>
</dbReference>
<dbReference type="AlphaFoldDB" id="A0A147I4U4"/>
<dbReference type="InterPro" id="IPR017853">
    <property type="entry name" value="GH"/>
</dbReference>
<reference evidence="6 7" key="1">
    <citation type="journal article" date="2016" name="Front. Microbiol.">
        <title>Genomic Resource of Rice Seed Associated Bacteria.</title>
        <authorList>
            <person name="Midha S."/>
            <person name="Bansal K."/>
            <person name="Sharma S."/>
            <person name="Kumar N."/>
            <person name="Patil P.P."/>
            <person name="Chaudhry V."/>
            <person name="Patil P.B."/>
        </authorList>
    </citation>
    <scope>NUCLEOTIDE SEQUENCE [LARGE SCALE GENOMIC DNA]</scope>
    <source>
        <strain evidence="6 7">NS334</strain>
    </source>
</reference>
<evidence type="ECO:0000256" key="2">
    <source>
        <dbReference type="ARBA" id="ARBA00022801"/>
    </source>
</evidence>
<keyword evidence="3" id="KW-0326">Glycosidase</keyword>
<dbReference type="InterPro" id="IPR000514">
    <property type="entry name" value="Glyco_hydro_39"/>
</dbReference>
<evidence type="ECO:0000259" key="5">
    <source>
        <dbReference type="Pfam" id="PF01229"/>
    </source>
</evidence>
<evidence type="ECO:0000313" key="7">
    <source>
        <dbReference type="Proteomes" id="UP000074310"/>
    </source>
</evidence>
<evidence type="ECO:0000256" key="4">
    <source>
        <dbReference type="PIRSR" id="PIRSR600514-1"/>
    </source>
</evidence>
<dbReference type="PANTHER" id="PTHR12631:SF8">
    <property type="entry name" value="ALPHA-L-IDURONIDASE"/>
    <property type="match status" value="1"/>
</dbReference>
<name>A0A147I4U4_9SPHN</name>
<dbReference type="OrthoDB" id="9815836at2"/>
<evidence type="ECO:0000313" key="6">
    <source>
        <dbReference type="EMBL" id="KTT73560.1"/>
    </source>
</evidence>
<proteinExistence type="inferred from homology"/>
<dbReference type="Proteomes" id="UP000074310">
    <property type="component" value="Unassembled WGS sequence"/>
</dbReference>